<evidence type="ECO:0000313" key="3">
    <source>
        <dbReference type="Proteomes" id="UP000248724"/>
    </source>
</evidence>
<accession>A0A934JVB7</accession>
<dbReference type="EMBL" id="QHBU01000148">
    <property type="protein sequence ID" value="PZR80590.1"/>
    <property type="molecule type" value="Genomic_DNA"/>
</dbReference>
<dbReference type="Proteomes" id="UP000606991">
    <property type="component" value="Unassembled WGS sequence"/>
</dbReference>
<gene>
    <name evidence="2" type="ORF">DLM65_07620</name>
    <name evidence="1" type="ORF">JF886_07205</name>
</gene>
<organism evidence="2 3">
    <name type="scientific">Candidatus Aeolococcus gillhamiae</name>
    <dbReference type="NCBI Taxonomy" id="3127015"/>
    <lineage>
        <taxon>Bacteria</taxon>
        <taxon>Bacillati</taxon>
        <taxon>Candidatus Dormiibacterota</taxon>
        <taxon>Candidatus Dormibacteria</taxon>
        <taxon>Candidatus Aeolococcales</taxon>
        <taxon>Candidatus Aeolococcaceae</taxon>
        <taxon>Candidatus Aeolococcus</taxon>
    </lineage>
</organism>
<comment type="caution">
    <text evidence="2">The sequence shown here is derived from an EMBL/GenBank/DDBJ whole genome shotgun (WGS) entry which is preliminary data.</text>
</comment>
<proteinExistence type="predicted"/>
<dbReference type="AlphaFoldDB" id="A0A2W5Z5K7"/>
<reference evidence="1 4" key="3">
    <citation type="submission" date="2020-10" db="EMBL/GenBank/DDBJ databases">
        <title>Ca. Dormibacterota MAGs.</title>
        <authorList>
            <person name="Montgomery K."/>
        </authorList>
    </citation>
    <scope>NUCLEOTIDE SEQUENCE [LARGE SCALE GENOMIC DNA]</scope>
    <source>
        <strain evidence="1">SC8812_S17_18</strain>
    </source>
</reference>
<protein>
    <submittedName>
        <fullName evidence="2">Uncharacterized protein</fullName>
    </submittedName>
</protein>
<dbReference type="EMBL" id="JAEKNS010000075">
    <property type="protein sequence ID" value="MBJ7594639.1"/>
    <property type="molecule type" value="Genomic_DNA"/>
</dbReference>
<evidence type="ECO:0000313" key="2">
    <source>
        <dbReference type="EMBL" id="PZR80590.1"/>
    </source>
</evidence>
<evidence type="ECO:0000313" key="1">
    <source>
        <dbReference type="EMBL" id="MBJ7594639.1"/>
    </source>
</evidence>
<dbReference type="Proteomes" id="UP000248724">
    <property type="component" value="Unassembled WGS sequence"/>
</dbReference>
<evidence type="ECO:0000313" key="4">
    <source>
        <dbReference type="Proteomes" id="UP000606991"/>
    </source>
</evidence>
<name>A0A2W5Z5K7_9BACT</name>
<reference evidence="2 3" key="1">
    <citation type="journal article" date="2017" name="Nature">
        <title>Atmospheric trace gases support primary production in Antarctic desert surface soil.</title>
        <authorList>
            <person name="Ji M."/>
            <person name="Greening C."/>
            <person name="Vanwonterghem I."/>
            <person name="Carere C.R."/>
            <person name="Bay S.K."/>
            <person name="Steen J.A."/>
            <person name="Montgomery K."/>
            <person name="Lines T."/>
            <person name="Beardall J."/>
            <person name="van Dorst J."/>
            <person name="Snape I."/>
            <person name="Stott M.B."/>
            <person name="Hugenholtz P."/>
            <person name="Ferrari B.C."/>
        </authorList>
    </citation>
    <scope>NUCLEOTIDE SEQUENCE [LARGE SCALE GENOMIC DNA]</scope>
    <source>
        <strain evidence="2">RRmetagenome_bin12</strain>
    </source>
</reference>
<sequence>MDDLRDLARAVLLAFADLGVYLPSNRERLIRKMRFLDPLDPDQLAPFLNLCIDAGLIDNAEAGRLRLDPAEARRLAVSMDGHSPVPDDQAHAWARRLSGPSPA</sequence>
<accession>A0A2W5Z5K7</accession>
<reference evidence="2" key="2">
    <citation type="submission" date="2018-05" db="EMBL/GenBank/DDBJ databases">
        <authorList>
            <person name="Ferrari B."/>
        </authorList>
    </citation>
    <scope>NUCLEOTIDE SEQUENCE</scope>
    <source>
        <strain evidence="2">RRmetagenome_bin12</strain>
    </source>
</reference>
<dbReference type="RefSeq" id="WP_337311012.1">
    <property type="nucleotide sequence ID" value="NZ_JAEKNS010000075.1"/>
</dbReference>